<dbReference type="PANTHER" id="PTHR30620">
    <property type="entry name" value="PERIPLASMIC BETA-GLUCOSIDASE-RELATED"/>
    <property type="match status" value="1"/>
</dbReference>
<evidence type="ECO:0000259" key="4">
    <source>
        <dbReference type="Pfam" id="PF01915"/>
    </source>
</evidence>
<dbReference type="InterPro" id="IPR051915">
    <property type="entry name" value="Cellulose_Degrad_GH3"/>
</dbReference>
<dbReference type="InterPro" id="IPR036881">
    <property type="entry name" value="Glyco_hydro_3_C_sf"/>
</dbReference>
<proteinExistence type="predicted"/>
<dbReference type="SUPFAM" id="SSF51445">
    <property type="entry name" value="(Trans)glycosidases"/>
    <property type="match status" value="1"/>
</dbReference>
<evidence type="ECO:0000313" key="6">
    <source>
        <dbReference type="Proteomes" id="UP000318359"/>
    </source>
</evidence>
<feature type="domain" description="Glycoside hydrolase family 3 N-terminal" evidence="3">
    <location>
        <begin position="46"/>
        <end position="365"/>
    </location>
</feature>
<dbReference type="Pfam" id="PF00933">
    <property type="entry name" value="Glyco_hydro_3"/>
    <property type="match status" value="1"/>
</dbReference>
<dbReference type="PANTHER" id="PTHR30620:SF77">
    <property type="entry name" value="LYSOSOMAL BETA GLUCOSIDASE-LIKE"/>
    <property type="match status" value="1"/>
</dbReference>
<gene>
    <name evidence="5" type="ORF">EVB00_01835</name>
</gene>
<comment type="caution">
    <text evidence="5">The sequence shown here is derived from an EMBL/GenBank/DDBJ whole genome shotgun (WGS) entry which is preliminary data.</text>
</comment>
<dbReference type="Gene3D" id="3.40.50.1700">
    <property type="entry name" value="Glycoside hydrolase family 3 C-terminal domain"/>
    <property type="match status" value="1"/>
</dbReference>
<feature type="domain" description="Glycoside hydrolase family 3 C-terminal" evidence="4">
    <location>
        <begin position="403"/>
        <end position="615"/>
    </location>
</feature>
<sequence>MKRFLFILVVSFNFIGNASAEVSWSHNNSCDKPDTDRIEKIINNMTLKDKVGQIIMPDLDYVTPALAKRYKLGTILNGGGKFPNKNKYSSIQDWKDLSEAYYLASPKIKGEIIPILWGTDAVHGHNNVIGATIFPHNIGLGATMNPDLIKTIGQIVAKEVLSTGIVWTFAPTVTVPQNDTWGRTYEGYSEDPELVAKLGAAMIRGLQGEGKDFLGSDHILATAKHFVGDGGTSNGVDQGNSVMNEDKLKNLHGKPYFNALDACVQTIMASFNSWNGNKVHGSEYLLTDVLKGQMNFNGLVVGDWNGHGQVDGCSDTNCPQAFNAGVDIFMVPEDWQKLYKTTLNQVRRGEITEERLDDAVSRILYVKMQIGLLDGLKPHKYNHNYIGHPDHIAVARQAVRESLVLLKNTKNILPLDPSKHYVVIGNAAKSINNQMGGWTITWQGRENKNSDYKNVQSIYQSLVSLISSQGGSVEFSSNGSYKKKPDVAIFVYGEDPYTEGEGDREDLKFISSDLNYLNIMEEYKKDELPIVSIFLSGRPLEINKQLDLSDSFVAAWLPGTAVEGISDVIFSKNGKIHHNFKGKLPYSWPKTLNSHFNHNDFNYDPLFPYGYGLKYITGNK</sequence>
<dbReference type="PRINTS" id="PR00133">
    <property type="entry name" value="GLHYDRLASE3"/>
</dbReference>
<dbReference type="GO" id="GO:0009251">
    <property type="term" value="P:glucan catabolic process"/>
    <property type="evidence" value="ECO:0007669"/>
    <property type="project" value="TreeGrafter"/>
</dbReference>
<dbReference type="InterPro" id="IPR002772">
    <property type="entry name" value="Glyco_hydro_3_C"/>
</dbReference>
<accession>A0A520M9H6</accession>
<organism evidence="5 6">
    <name type="scientific">SAR86 cluster bacterium</name>
    <dbReference type="NCBI Taxonomy" id="2030880"/>
    <lineage>
        <taxon>Bacteria</taxon>
        <taxon>Pseudomonadati</taxon>
        <taxon>Pseudomonadota</taxon>
        <taxon>Gammaproteobacteria</taxon>
        <taxon>SAR86 cluster</taxon>
    </lineage>
</organism>
<evidence type="ECO:0000256" key="2">
    <source>
        <dbReference type="SAM" id="SignalP"/>
    </source>
</evidence>
<keyword evidence="1 5" id="KW-0378">Hydrolase</keyword>
<feature type="chain" id="PRO_5021978833" evidence="2">
    <location>
        <begin position="21"/>
        <end position="620"/>
    </location>
</feature>
<dbReference type="Gene3D" id="3.20.20.300">
    <property type="entry name" value="Glycoside hydrolase, family 3, N-terminal domain"/>
    <property type="match status" value="1"/>
</dbReference>
<feature type="signal peptide" evidence="2">
    <location>
        <begin position="1"/>
        <end position="20"/>
    </location>
</feature>
<dbReference type="SUPFAM" id="SSF52279">
    <property type="entry name" value="Beta-D-glucan exohydrolase, C-terminal domain"/>
    <property type="match status" value="1"/>
</dbReference>
<evidence type="ECO:0000259" key="3">
    <source>
        <dbReference type="Pfam" id="PF00933"/>
    </source>
</evidence>
<protein>
    <submittedName>
        <fullName evidence="5">Glycoside hydrolase family 3 protein</fullName>
    </submittedName>
</protein>
<evidence type="ECO:0000256" key="1">
    <source>
        <dbReference type="ARBA" id="ARBA00022801"/>
    </source>
</evidence>
<keyword evidence="2" id="KW-0732">Signal</keyword>
<dbReference type="Proteomes" id="UP000318359">
    <property type="component" value="Unassembled WGS sequence"/>
</dbReference>
<dbReference type="EMBL" id="SHBM01000021">
    <property type="protein sequence ID" value="RZO17876.1"/>
    <property type="molecule type" value="Genomic_DNA"/>
</dbReference>
<dbReference type="GO" id="GO:0008422">
    <property type="term" value="F:beta-glucosidase activity"/>
    <property type="evidence" value="ECO:0007669"/>
    <property type="project" value="TreeGrafter"/>
</dbReference>
<dbReference type="Pfam" id="PF01915">
    <property type="entry name" value="Glyco_hydro_3_C"/>
    <property type="match status" value="1"/>
</dbReference>
<dbReference type="InterPro" id="IPR017853">
    <property type="entry name" value="GH"/>
</dbReference>
<name>A0A520M9H6_9GAMM</name>
<dbReference type="InterPro" id="IPR001764">
    <property type="entry name" value="Glyco_hydro_3_N"/>
</dbReference>
<dbReference type="InterPro" id="IPR036962">
    <property type="entry name" value="Glyco_hydro_3_N_sf"/>
</dbReference>
<evidence type="ECO:0000313" key="5">
    <source>
        <dbReference type="EMBL" id="RZO17876.1"/>
    </source>
</evidence>
<dbReference type="AlphaFoldDB" id="A0A520M9H6"/>
<reference evidence="5 6" key="1">
    <citation type="submission" date="2019-02" db="EMBL/GenBank/DDBJ databases">
        <title>Prokaryotic population dynamics and viral predation in marine succession experiment using metagenomics: the confinement effect.</title>
        <authorList>
            <person name="Haro-Moreno J.M."/>
            <person name="Rodriguez-Valera F."/>
            <person name="Lopez-Perez M."/>
        </authorList>
    </citation>
    <scope>NUCLEOTIDE SEQUENCE [LARGE SCALE GENOMIC DNA]</scope>
    <source>
        <strain evidence="5">MED-G167</strain>
    </source>
</reference>